<dbReference type="Pfam" id="PF12728">
    <property type="entry name" value="HTH_17"/>
    <property type="match status" value="1"/>
</dbReference>
<proteinExistence type="predicted"/>
<sequence length="67" mass="7421">MPRRNPASALPDRHLIATTEAAEYLDVSPGTIRQYIADGKLRCVKIGRLIKVDARDLEAPIFTVDNS</sequence>
<dbReference type="AlphaFoldDB" id="A0A7X6MLP7"/>
<name>A0A7X6MLP7_9MYCO</name>
<dbReference type="InterPro" id="IPR010093">
    <property type="entry name" value="SinI_DNA-bd"/>
</dbReference>
<dbReference type="InterPro" id="IPR041657">
    <property type="entry name" value="HTH_17"/>
</dbReference>
<comment type="caution">
    <text evidence="2">The sequence shown here is derived from an EMBL/GenBank/DDBJ whole genome shotgun (WGS) entry which is preliminary data.</text>
</comment>
<reference evidence="2 3" key="1">
    <citation type="submission" date="2020-04" db="EMBL/GenBank/DDBJ databases">
        <title>MicrobeNet Type strains.</title>
        <authorList>
            <person name="Nicholson A.C."/>
        </authorList>
    </citation>
    <scope>NUCLEOTIDE SEQUENCE [LARGE SCALE GENOMIC DNA]</scope>
    <source>
        <strain evidence="2 3">ATCC 700731</strain>
    </source>
</reference>
<dbReference type="GO" id="GO:0003677">
    <property type="term" value="F:DNA binding"/>
    <property type="evidence" value="ECO:0007669"/>
    <property type="project" value="InterPro"/>
</dbReference>
<protein>
    <submittedName>
        <fullName evidence="2">Helix-turn-helix domain-containing protein</fullName>
    </submittedName>
</protein>
<evidence type="ECO:0000313" key="3">
    <source>
        <dbReference type="Proteomes" id="UP000518188"/>
    </source>
</evidence>
<feature type="domain" description="Helix-turn-helix" evidence="1">
    <location>
        <begin position="18"/>
        <end position="59"/>
    </location>
</feature>
<evidence type="ECO:0000259" key="1">
    <source>
        <dbReference type="Pfam" id="PF12728"/>
    </source>
</evidence>
<dbReference type="Proteomes" id="UP000518188">
    <property type="component" value="Unassembled WGS sequence"/>
</dbReference>
<accession>A0A7X6MLP7</accession>
<dbReference type="SUPFAM" id="SSF46955">
    <property type="entry name" value="Putative DNA-binding domain"/>
    <property type="match status" value="1"/>
</dbReference>
<dbReference type="InterPro" id="IPR009061">
    <property type="entry name" value="DNA-bd_dom_put_sf"/>
</dbReference>
<gene>
    <name evidence="2" type="ORF">HGA11_08865</name>
</gene>
<dbReference type="NCBIfam" id="TIGR01764">
    <property type="entry name" value="excise"/>
    <property type="match status" value="1"/>
</dbReference>
<evidence type="ECO:0000313" key="2">
    <source>
        <dbReference type="EMBL" id="NKZ11087.1"/>
    </source>
</evidence>
<organism evidence="2 3">
    <name type="scientific">Mycolicibacterium septicum DSM 44393</name>
    <dbReference type="NCBI Taxonomy" id="1341646"/>
    <lineage>
        <taxon>Bacteria</taxon>
        <taxon>Bacillati</taxon>
        <taxon>Actinomycetota</taxon>
        <taxon>Actinomycetes</taxon>
        <taxon>Mycobacteriales</taxon>
        <taxon>Mycobacteriaceae</taxon>
        <taxon>Mycolicibacterium</taxon>
    </lineage>
</organism>
<dbReference type="EMBL" id="JAAXPJ010000003">
    <property type="protein sequence ID" value="NKZ11087.1"/>
    <property type="molecule type" value="Genomic_DNA"/>
</dbReference>
<dbReference type="RefSeq" id="WP_044516838.1">
    <property type="nucleotide sequence ID" value="NZ_HG322951.1"/>
</dbReference>